<dbReference type="EMBL" id="DXBR01000014">
    <property type="protein sequence ID" value="HIZ38543.1"/>
    <property type="molecule type" value="Genomic_DNA"/>
</dbReference>
<reference evidence="1" key="1">
    <citation type="journal article" date="2021" name="PeerJ">
        <title>Extensive microbial diversity within the chicken gut microbiome revealed by metagenomics and culture.</title>
        <authorList>
            <person name="Gilroy R."/>
            <person name="Ravi A."/>
            <person name="Getino M."/>
            <person name="Pursley I."/>
            <person name="Horton D.L."/>
            <person name="Alikhan N.F."/>
            <person name="Baker D."/>
            <person name="Gharbi K."/>
            <person name="Hall N."/>
            <person name="Watson M."/>
            <person name="Adriaenssens E.M."/>
            <person name="Foster-Nyarko E."/>
            <person name="Jarju S."/>
            <person name="Secka A."/>
            <person name="Antonio M."/>
            <person name="Oren A."/>
            <person name="Chaudhuri R.R."/>
            <person name="La Ragione R."/>
            <person name="Hildebrand F."/>
            <person name="Pallen M.J."/>
        </authorList>
    </citation>
    <scope>NUCLEOTIDE SEQUENCE</scope>
    <source>
        <strain evidence="1">CHK179-28034</strain>
    </source>
</reference>
<accession>A0A9D2J6M5</accession>
<name>A0A9D2J6M5_9FIRM</name>
<dbReference type="AlphaFoldDB" id="A0A9D2J6M5"/>
<sequence length="449" mass="51543">MTFYTRIDDDTLVVTKSTEDSSAAVWTKNLPDLTLNTLEDTFLSTDAENKYRLFLWQPVDQNILMVFSKAGSVKCILADENAAHLRLVERINEAVSVSLDRNGLDIRWAGGIVNPMDVQISDAAVNIGNRLTQPFNLPVFPEKSAKNVSLEACMHHFHFSLQDLMESRTEIHSRITISLHINGYEVTYPMKIKAAPEADSPYRHVPVTSFYADQRAVQLKYSPNGNIIFICRPMAEIEYSRRFRFWESTLVSGALYHLGRFFKRRSPKKIALFYEKFCEKAEEGTWEIFQEAEQKNPGHAYFLINRDFADYERLKENPRVVPQFSAKYYWLLFRASSYISTEAPTHLSVLRSNNRYFRKSIADNAFIFLQHGITYLKCQGKNSTFVYGREAAPFPLRNWKLFWKTDFRTGAFFLITSAPKNLNGGIRPSMNFPTAKISSASATASGNWN</sequence>
<dbReference type="Proteomes" id="UP000824049">
    <property type="component" value="Unassembled WGS sequence"/>
</dbReference>
<comment type="caution">
    <text evidence="1">The sequence shown here is derived from an EMBL/GenBank/DDBJ whole genome shotgun (WGS) entry which is preliminary data.</text>
</comment>
<proteinExistence type="predicted"/>
<evidence type="ECO:0000313" key="2">
    <source>
        <dbReference type="Proteomes" id="UP000824049"/>
    </source>
</evidence>
<organism evidence="1 2">
    <name type="scientific">Candidatus Anaerobutyricum stercoris</name>
    <dbReference type="NCBI Taxonomy" id="2838457"/>
    <lineage>
        <taxon>Bacteria</taxon>
        <taxon>Bacillati</taxon>
        <taxon>Bacillota</taxon>
        <taxon>Clostridia</taxon>
        <taxon>Lachnospirales</taxon>
        <taxon>Lachnospiraceae</taxon>
        <taxon>Anaerobutyricum</taxon>
    </lineage>
</organism>
<gene>
    <name evidence="1" type="ORF">H9968_01250</name>
</gene>
<evidence type="ECO:0000313" key="1">
    <source>
        <dbReference type="EMBL" id="HIZ38543.1"/>
    </source>
</evidence>
<protein>
    <submittedName>
        <fullName evidence="1">CDP-glycerol glycerophosphotransferase family protein</fullName>
    </submittedName>
</protein>
<dbReference type="Gene3D" id="3.40.50.11820">
    <property type="match status" value="1"/>
</dbReference>
<dbReference type="InterPro" id="IPR043149">
    <property type="entry name" value="TagF_N"/>
</dbReference>
<reference evidence="1" key="2">
    <citation type="submission" date="2021-04" db="EMBL/GenBank/DDBJ databases">
        <authorList>
            <person name="Gilroy R."/>
        </authorList>
    </citation>
    <scope>NUCLEOTIDE SEQUENCE</scope>
    <source>
        <strain evidence="1">CHK179-28034</strain>
    </source>
</reference>